<dbReference type="SUPFAM" id="SSF51206">
    <property type="entry name" value="cAMP-binding domain-like"/>
    <property type="match status" value="1"/>
</dbReference>
<dbReference type="SMART" id="SM00419">
    <property type="entry name" value="HTH_CRP"/>
    <property type="match status" value="1"/>
</dbReference>
<dbReference type="InterPro" id="IPR014710">
    <property type="entry name" value="RmlC-like_jellyroll"/>
</dbReference>
<dbReference type="PROSITE" id="PS51063">
    <property type="entry name" value="HTH_CRP_2"/>
    <property type="match status" value="1"/>
</dbReference>
<evidence type="ECO:0000256" key="3">
    <source>
        <dbReference type="ARBA" id="ARBA00023163"/>
    </source>
</evidence>
<gene>
    <name evidence="6" type="ORF">E5163_07875</name>
</gene>
<feature type="domain" description="HTH crp-type" evidence="5">
    <location>
        <begin position="174"/>
        <end position="247"/>
    </location>
</feature>
<evidence type="ECO:0000256" key="2">
    <source>
        <dbReference type="ARBA" id="ARBA00023125"/>
    </source>
</evidence>
<dbReference type="Pfam" id="PF00027">
    <property type="entry name" value="cNMP_binding"/>
    <property type="match status" value="1"/>
</dbReference>
<dbReference type="InterPro" id="IPR050397">
    <property type="entry name" value="Env_Response_Regulators"/>
</dbReference>
<evidence type="ECO:0000313" key="7">
    <source>
        <dbReference type="Proteomes" id="UP000308054"/>
    </source>
</evidence>
<evidence type="ECO:0000256" key="1">
    <source>
        <dbReference type="ARBA" id="ARBA00023015"/>
    </source>
</evidence>
<dbReference type="PROSITE" id="PS00889">
    <property type="entry name" value="CNMP_BINDING_2"/>
    <property type="match status" value="1"/>
</dbReference>
<keyword evidence="1" id="KW-0805">Transcription regulation</keyword>
<name>A0A4S2H153_9PROT</name>
<dbReference type="InterPro" id="IPR036390">
    <property type="entry name" value="WH_DNA-bd_sf"/>
</dbReference>
<sequence length="257" mass="27394">MREPMTGMRDGRILAAQRREQGLAELKGEEAAIAARAGAFLGALPGAARARLIGAATLASVARGESVFREGDPGERALVVLSGTFRISVISRSGKDIVLAYAGAGDIVGEISVLGGGVRTASATAIEPSRILIIYKRDLRALCADDPEVAWALLGYLARRLRRTNELLESGRGSAMGPKLARGLLRLLDEHGVSGRDGERLSIPVSQGDLGAFVNLSRENVNRQLKEWEQDGYVVLETGRTCVTDRAALEEIAEFGD</sequence>
<keyword evidence="3" id="KW-0804">Transcription</keyword>
<organism evidence="6 7">
    <name type="scientific">Marinicauda algicola</name>
    <dbReference type="NCBI Taxonomy" id="2029849"/>
    <lineage>
        <taxon>Bacteria</taxon>
        <taxon>Pseudomonadati</taxon>
        <taxon>Pseudomonadota</taxon>
        <taxon>Alphaproteobacteria</taxon>
        <taxon>Maricaulales</taxon>
        <taxon>Maricaulaceae</taxon>
        <taxon>Marinicauda</taxon>
    </lineage>
</organism>
<dbReference type="Pfam" id="PF13545">
    <property type="entry name" value="HTH_Crp_2"/>
    <property type="match status" value="1"/>
</dbReference>
<dbReference type="PANTHER" id="PTHR24567">
    <property type="entry name" value="CRP FAMILY TRANSCRIPTIONAL REGULATORY PROTEIN"/>
    <property type="match status" value="1"/>
</dbReference>
<dbReference type="AlphaFoldDB" id="A0A4S2H153"/>
<dbReference type="GO" id="GO:0003700">
    <property type="term" value="F:DNA-binding transcription factor activity"/>
    <property type="evidence" value="ECO:0007669"/>
    <property type="project" value="TreeGrafter"/>
</dbReference>
<evidence type="ECO:0000259" key="5">
    <source>
        <dbReference type="PROSITE" id="PS51063"/>
    </source>
</evidence>
<proteinExistence type="predicted"/>
<evidence type="ECO:0000313" key="6">
    <source>
        <dbReference type="EMBL" id="TGY89038.1"/>
    </source>
</evidence>
<keyword evidence="7" id="KW-1185">Reference proteome</keyword>
<dbReference type="InterPro" id="IPR018488">
    <property type="entry name" value="cNMP-bd_CS"/>
</dbReference>
<dbReference type="CDD" id="cd00038">
    <property type="entry name" value="CAP_ED"/>
    <property type="match status" value="1"/>
</dbReference>
<feature type="domain" description="Cyclic nucleotide-binding" evidence="4">
    <location>
        <begin position="40"/>
        <end position="160"/>
    </location>
</feature>
<dbReference type="InterPro" id="IPR000595">
    <property type="entry name" value="cNMP-bd_dom"/>
</dbReference>
<dbReference type="InterPro" id="IPR018490">
    <property type="entry name" value="cNMP-bd_dom_sf"/>
</dbReference>
<reference evidence="6 7" key="1">
    <citation type="journal article" date="2017" name="Int. J. Syst. Evol. Microbiol.">
        <title>Marinicauda algicola sp. nov., isolated from a marine red alga Rhodosorus marinus.</title>
        <authorList>
            <person name="Jeong S.E."/>
            <person name="Jeon S.H."/>
            <person name="Chun B.H."/>
            <person name="Kim D.W."/>
            <person name="Jeon C.O."/>
        </authorList>
    </citation>
    <scope>NUCLEOTIDE SEQUENCE [LARGE SCALE GENOMIC DNA]</scope>
    <source>
        <strain evidence="6 7">JCM 31718</strain>
    </source>
</reference>
<dbReference type="GO" id="GO:0003677">
    <property type="term" value="F:DNA binding"/>
    <property type="evidence" value="ECO:0007669"/>
    <property type="project" value="UniProtKB-KW"/>
</dbReference>
<dbReference type="PANTHER" id="PTHR24567:SF68">
    <property type="entry name" value="DNA-BINDING TRANSCRIPTIONAL DUAL REGULATOR CRP"/>
    <property type="match status" value="1"/>
</dbReference>
<dbReference type="EMBL" id="SRXW01000002">
    <property type="protein sequence ID" value="TGY89038.1"/>
    <property type="molecule type" value="Genomic_DNA"/>
</dbReference>
<dbReference type="SUPFAM" id="SSF46785">
    <property type="entry name" value="Winged helix' DNA-binding domain"/>
    <property type="match status" value="1"/>
</dbReference>
<dbReference type="GO" id="GO:0005829">
    <property type="term" value="C:cytosol"/>
    <property type="evidence" value="ECO:0007669"/>
    <property type="project" value="TreeGrafter"/>
</dbReference>
<dbReference type="InterPro" id="IPR012318">
    <property type="entry name" value="HTH_CRP"/>
</dbReference>
<dbReference type="Proteomes" id="UP000308054">
    <property type="component" value="Unassembled WGS sequence"/>
</dbReference>
<accession>A0A4S2H153</accession>
<comment type="caution">
    <text evidence="6">The sequence shown here is derived from an EMBL/GenBank/DDBJ whole genome shotgun (WGS) entry which is preliminary data.</text>
</comment>
<protein>
    <submittedName>
        <fullName evidence="6">Crp/Fnr family transcriptional regulator</fullName>
    </submittedName>
</protein>
<dbReference type="PROSITE" id="PS50042">
    <property type="entry name" value="CNMP_BINDING_3"/>
    <property type="match status" value="1"/>
</dbReference>
<evidence type="ECO:0000259" key="4">
    <source>
        <dbReference type="PROSITE" id="PS50042"/>
    </source>
</evidence>
<keyword evidence="2" id="KW-0238">DNA-binding</keyword>
<dbReference type="Gene3D" id="2.60.120.10">
    <property type="entry name" value="Jelly Rolls"/>
    <property type="match status" value="1"/>
</dbReference>
<dbReference type="SMART" id="SM00100">
    <property type="entry name" value="cNMP"/>
    <property type="match status" value="1"/>
</dbReference>